<dbReference type="Proteomes" id="UP000249577">
    <property type="component" value="Unassembled WGS sequence"/>
</dbReference>
<dbReference type="EMBL" id="QFPN01000007">
    <property type="protein sequence ID" value="PZQ13632.1"/>
    <property type="molecule type" value="Genomic_DNA"/>
</dbReference>
<evidence type="ECO:0000313" key="1">
    <source>
        <dbReference type="EMBL" id="PZQ13632.1"/>
    </source>
</evidence>
<dbReference type="AlphaFoldDB" id="A0A2W5K907"/>
<accession>A0A2W5K907</accession>
<gene>
    <name evidence="1" type="ORF">DI565_13905</name>
</gene>
<reference evidence="1 2" key="1">
    <citation type="submission" date="2017-08" db="EMBL/GenBank/DDBJ databases">
        <title>Infants hospitalized years apart are colonized by the same room-sourced microbial strains.</title>
        <authorList>
            <person name="Brooks B."/>
            <person name="Olm M.R."/>
            <person name="Firek B.A."/>
            <person name="Baker R."/>
            <person name="Thomas B.C."/>
            <person name="Morowitz M.J."/>
            <person name="Banfield J.F."/>
        </authorList>
    </citation>
    <scope>NUCLEOTIDE SEQUENCE [LARGE SCALE GENOMIC DNA]</scope>
    <source>
        <strain evidence="1">S2_005_003_R2_43</strain>
    </source>
</reference>
<name>A0A2W5K907_ANCNO</name>
<proteinExistence type="predicted"/>
<protein>
    <recommendedName>
        <fullName evidence="3">Phage tail protein</fullName>
    </recommendedName>
</protein>
<organism evidence="1 2">
    <name type="scientific">Ancylobacter novellus</name>
    <name type="common">Thiobacillus novellus</name>
    <dbReference type="NCBI Taxonomy" id="921"/>
    <lineage>
        <taxon>Bacteria</taxon>
        <taxon>Pseudomonadati</taxon>
        <taxon>Pseudomonadota</taxon>
        <taxon>Alphaproteobacteria</taxon>
        <taxon>Hyphomicrobiales</taxon>
        <taxon>Xanthobacteraceae</taxon>
        <taxon>Ancylobacter</taxon>
    </lineage>
</organism>
<evidence type="ECO:0008006" key="3">
    <source>
        <dbReference type="Google" id="ProtNLM"/>
    </source>
</evidence>
<evidence type="ECO:0000313" key="2">
    <source>
        <dbReference type="Proteomes" id="UP000249577"/>
    </source>
</evidence>
<comment type="caution">
    <text evidence="1">The sequence shown here is derived from an EMBL/GenBank/DDBJ whole genome shotgun (WGS) entry which is preliminary data.</text>
</comment>
<sequence length="196" mass="21384">MAVFEIRGEDAPIRELAQSLAVAGKRLPNAAALVMNRVVTRARPKVVKAVAAETGIFPKILTKAVRPLRASPTNLRAGLASRGGEIGLRYFKAREENGGVAADVAGEPAFFPGAFRRSGRAPNRYMVRRLNKQVYVRDTDSRRWGAKPIVKQGSGVWIPLKMIEGESRKAFDEVAAAELPVQIARELDKILGARGR</sequence>